<feature type="domain" description="D-isomer specific 2-hydroxyacid dehydrogenase catalytic" evidence="5">
    <location>
        <begin position="13"/>
        <end position="319"/>
    </location>
</feature>
<accession>A0A8J2TXE7</accession>
<dbReference type="InterPro" id="IPR006140">
    <property type="entry name" value="D-isomer_DH_NAD-bd"/>
</dbReference>
<name>A0A8J2TXE7_9MICO</name>
<dbReference type="PROSITE" id="PS00670">
    <property type="entry name" value="D_2_HYDROXYACID_DH_2"/>
    <property type="match status" value="1"/>
</dbReference>
<dbReference type="InterPro" id="IPR036291">
    <property type="entry name" value="NAD(P)-bd_dom_sf"/>
</dbReference>
<dbReference type="GO" id="GO:0003714">
    <property type="term" value="F:transcription corepressor activity"/>
    <property type="evidence" value="ECO:0007669"/>
    <property type="project" value="InterPro"/>
</dbReference>
<dbReference type="GO" id="GO:0051287">
    <property type="term" value="F:NAD binding"/>
    <property type="evidence" value="ECO:0007669"/>
    <property type="project" value="InterPro"/>
</dbReference>
<comment type="caution">
    <text evidence="7">The sequence shown here is derived from an EMBL/GenBank/DDBJ whole genome shotgun (WGS) entry which is preliminary data.</text>
</comment>
<sequence>MPKVVITDHEFPHLEAEEKAAAEAGAELVVDQVTDEASVIALTRGADVVMLCYAPITEAVLAGLNPGAVVIRYGIGYDTIDVEAATRLGVRVCNVPDYGAATVADHTVMLMLSVLRRVTEFDAAIRQAPDGWAVAARSASIPALSDITVGLVGTGQIGRLVAARVQAFGSRVVAHDPYADAGVLAGEGIRLAPLAEVLESADVLSLHAPLNASTHHLLDAEALRRTKPGTIVVNTARGGLMDTRAAAELVTEGHLGGLGLDVFETEPLEAGHPLRTAPRTLLTPHAAFYSERSLINLQQYAADEMKRACLGETLRCQVNR</sequence>
<dbReference type="InterPro" id="IPR050418">
    <property type="entry name" value="D-iso_2-hydroxyacid_DH_PdxB"/>
</dbReference>
<dbReference type="EMBL" id="BMFY01000005">
    <property type="protein sequence ID" value="GGA12057.1"/>
    <property type="molecule type" value="Genomic_DNA"/>
</dbReference>
<dbReference type="GO" id="GO:0016616">
    <property type="term" value="F:oxidoreductase activity, acting on the CH-OH group of donors, NAD or NADP as acceptor"/>
    <property type="evidence" value="ECO:0007669"/>
    <property type="project" value="InterPro"/>
</dbReference>
<evidence type="ECO:0000259" key="5">
    <source>
        <dbReference type="Pfam" id="PF00389"/>
    </source>
</evidence>
<dbReference type="Pfam" id="PF00389">
    <property type="entry name" value="2-Hacid_dh"/>
    <property type="match status" value="1"/>
</dbReference>
<reference evidence="7" key="1">
    <citation type="journal article" date="2014" name="Int. J. Syst. Evol. Microbiol.">
        <title>Complete genome sequence of Corynebacterium casei LMG S-19264T (=DSM 44701T), isolated from a smear-ripened cheese.</title>
        <authorList>
            <consortium name="US DOE Joint Genome Institute (JGI-PGF)"/>
            <person name="Walter F."/>
            <person name="Albersmeier A."/>
            <person name="Kalinowski J."/>
            <person name="Ruckert C."/>
        </authorList>
    </citation>
    <scope>NUCLEOTIDE SEQUENCE</scope>
    <source>
        <strain evidence="7">CGMCC 1.12785</strain>
    </source>
</reference>
<evidence type="ECO:0000256" key="1">
    <source>
        <dbReference type="ARBA" id="ARBA00005854"/>
    </source>
</evidence>
<dbReference type="SUPFAM" id="SSF51735">
    <property type="entry name" value="NAD(P)-binding Rossmann-fold domains"/>
    <property type="match status" value="1"/>
</dbReference>
<protein>
    <submittedName>
        <fullName evidence="7">D-isomer specific 2-hydroxyacid dehydrogenase family protein</fullName>
    </submittedName>
</protein>
<comment type="similarity">
    <text evidence="1 4">Belongs to the D-isomer specific 2-hydroxyacid dehydrogenase family.</text>
</comment>
<feature type="domain" description="D-isomer specific 2-hydroxyacid dehydrogenase NAD-binding" evidence="6">
    <location>
        <begin position="108"/>
        <end position="287"/>
    </location>
</feature>
<reference evidence="7" key="2">
    <citation type="submission" date="2020-09" db="EMBL/GenBank/DDBJ databases">
        <authorList>
            <person name="Sun Q."/>
            <person name="Zhou Y."/>
        </authorList>
    </citation>
    <scope>NUCLEOTIDE SEQUENCE</scope>
    <source>
        <strain evidence="7">CGMCC 1.12785</strain>
    </source>
</reference>
<evidence type="ECO:0000313" key="7">
    <source>
        <dbReference type="EMBL" id="GGA12057.1"/>
    </source>
</evidence>
<dbReference type="Pfam" id="PF02826">
    <property type="entry name" value="2-Hacid_dh_C"/>
    <property type="match status" value="1"/>
</dbReference>
<dbReference type="PROSITE" id="PS00671">
    <property type="entry name" value="D_2_HYDROXYACID_DH_3"/>
    <property type="match status" value="1"/>
</dbReference>
<gene>
    <name evidence="7" type="ORF">GCM10011333_13580</name>
</gene>
<dbReference type="InterPro" id="IPR029753">
    <property type="entry name" value="D-isomer_DH_CS"/>
</dbReference>
<dbReference type="Gene3D" id="3.40.50.720">
    <property type="entry name" value="NAD(P)-binding Rossmann-like Domain"/>
    <property type="match status" value="2"/>
</dbReference>
<organism evidence="7 8">
    <name type="scientific">Sediminivirga luteola</name>
    <dbReference type="NCBI Taxonomy" id="1774748"/>
    <lineage>
        <taxon>Bacteria</taxon>
        <taxon>Bacillati</taxon>
        <taxon>Actinomycetota</taxon>
        <taxon>Actinomycetes</taxon>
        <taxon>Micrococcales</taxon>
        <taxon>Brevibacteriaceae</taxon>
        <taxon>Sediminivirga</taxon>
    </lineage>
</organism>
<evidence type="ECO:0000259" key="6">
    <source>
        <dbReference type="Pfam" id="PF02826"/>
    </source>
</evidence>
<evidence type="ECO:0000313" key="8">
    <source>
        <dbReference type="Proteomes" id="UP000616114"/>
    </source>
</evidence>
<dbReference type="AlphaFoldDB" id="A0A8J2TXE7"/>
<evidence type="ECO:0000256" key="3">
    <source>
        <dbReference type="ARBA" id="ARBA00023027"/>
    </source>
</evidence>
<dbReference type="CDD" id="cd05299">
    <property type="entry name" value="CtBP_dh"/>
    <property type="match status" value="1"/>
</dbReference>
<dbReference type="InterPro" id="IPR006139">
    <property type="entry name" value="D-isomer_2_OHA_DH_cat_dom"/>
</dbReference>
<evidence type="ECO:0000256" key="4">
    <source>
        <dbReference type="RuleBase" id="RU003719"/>
    </source>
</evidence>
<keyword evidence="2 4" id="KW-0560">Oxidoreductase</keyword>
<dbReference type="PANTHER" id="PTHR43761:SF1">
    <property type="entry name" value="D-ISOMER SPECIFIC 2-HYDROXYACID DEHYDROGENASE CATALYTIC DOMAIN-CONTAINING PROTEIN-RELATED"/>
    <property type="match status" value="1"/>
</dbReference>
<dbReference type="SUPFAM" id="SSF52283">
    <property type="entry name" value="Formate/glycerate dehydrogenase catalytic domain-like"/>
    <property type="match status" value="1"/>
</dbReference>
<evidence type="ECO:0000256" key="2">
    <source>
        <dbReference type="ARBA" id="ARBA00023002"/>
    </source>
</evidence>
<dbReference type="RefSeq" id="WP_188550185.1">
    <property type="nucleotide sequence ID" value="NZ_BMFY01000005.1"/>
</dbReference>
<keyword evidence="3" id="KW-0520">NAD</keyword>
<dbReference type="Proteomes" id="UP000616114">
    <property type="component" value="Unassembled WGS sequence"/>
</dbReference>
<keyword evidence="8" id="KW-1185">Reference proteome</keyword>
<dbReference type="InterPro" id="IPR043322">
    <property type="entry name" value="CtBP"/>
</dbReference>
<proteinExistence type="inferred from homology"/>
<dbReference type="PANTHER" id="PTHR43761">
    <property type="entry name" value="D-ISOMER SPECIFIC 2-HYDROXYACID DEHYDROGENASE FAMILY PROTEIN (AFU_ORTHOLOGUE AFUA_1G13630)"/>
    <property type="match status" value="1"/>
</dbReference>